<proteinExistence type="predicted"/>
<gene>
    <name evidence="2" type="ordered locus">M301_1301</name>
</gene>
<dbReference type="HOGENOM" id="CLU_043009_1_1_4"/>
<reference evidence="3" key="1">
    <citation type="submission" date="2010-05" db="EMBL/GenBank/DDBJ databases">
        <title>Complete sequence of Methylotenera sp. 301.</title>
        <authorList>
            <person name="Lucas S."/>
            <person name="Copeland A."/>
            <person name="Lapidus A."/>
            <person name="Cheng J.-F."/>
            <person name="Bruce D."/>
            <person name="Goodwin L."/>
            <person name="Pitluck S."/>
            <person name="Clum A."/>
            <person name="Land M."/>
            <person name="Hauser L."/>
            <person name="Kyrpides N."/>
            <person name="Ivanova N."/>
            <person name="Chistoservova L."/>
            <person name="Kalyuzhnaya M."/>
            <person name="Woyke T."/>
        </authorList>
    </citation>
    <scope>NUCLEOTIDE SEQUENCE [LARGE SCALE GENOMIC DNA]</scope>
    <source>
        <strain evidence="3">301</strain>
    </source>
</reference>
<protein>
    <recommendedName>
        <fullName evidence="4">Phosphate-selective porin O and P</fullName>
    </recommendedName>
</protein>
<dbReference type="RefSeq" id="WP_013147998.1">
    <property type="nucleotide sequence ID" value="NC_014207.1"/>
</dbReference>
<dbReference type="eggNOG" id="COG2831">
    <property type="taxonomic scope" value="Bacteria"/>
</dbReference>
<evidence type="ECO:0000256" key="1">
    <source>
        <dbReference type="SAM" id="SignalP"/>
    </source>
</evidence>
<sequence precursor="true">MQKNKPFTTSVIRAGICFLGFSLAYTSAFAEDGENVENANVAVKSPWKFGGAIRGAYQYVNYNKDRKGELEFDTLRGEIGYDDGSIIGSGQLRYYHYSKRQTGGDSGNMVLLNHLWAGYRFSDKSELIAGLNSHPFGLYPYAGNNFFESMAYYAGFEDTQSLGIKYSRKDGAFDTQLAFYPSDGGHGSTSDTKSNFLEDDSARYSFHLVNEHQEKNTGIARVTYSMEHSNDAKSEFGLSYLHGEVASTINQSGHRDAVAAHYAGVFGKAAVRLMAMQYDYDLNGSPTTLAVGGFGFSNKLATEGEIYVANVSYNIGGTIGPFSGFTVYNEYSSLIKHESSFTDSSQNVTGLSFGAGKVWIYADYMLGKNSTYMSPVFYNGMGAGKATDNNGQRLNVSVGYYF</sequence>
<organism evidence="2 3">
    <name type="scientific">Methylotenera versatilis (strain 301)</name>
    <dbReference type="NCBI Taxonomy" id="666681"/>
    <lineage>
        <taxon>Bacteria</taxon>
        <taxon>Pseudomonadati</taxon>
        <taxon>Pseudomonadota</taxon>
        <taxon>Betaproteobacteria</taxon>
        <taxon>Nitrosomonadales</taxon>
        <taxon>Methylophilaceae</taxon>
        <taxon>Methylotenera</taxon>
    </lineage>
</organism>
<dbReference type="OrthoDB" id="625456at2"/>
<keyword evidence="3" id="KW-1185">Reference proteome</keyword>
<reference evidence="2 3" key="2">
    <citation type="journal article" date="2011" name="J. Bacteriol.">
        <title>Genomes of three methylotrophs from a single niche uncover genetic and metabolic divergence of Methylophilaceae.</title>
        <authorList>
            <person name="Lapidus A."/>
            <person name="Clum A."/>
            <person name="Labutti K."/>
            <person name="Kaluzhnaya M.G."/>
            <person name="Lim S."/>
            <person name="Beck D.A."/>
            <person name="Glavina Del Rio T."/>
            <person name="Nolan M."/>
            <person name="Mavromatis K."/>
            <person name="Huntemann M."/>
            <person name="Lucas S."/>
            <person name="Lidstrom M.E."/>
            <person name="Ivanova N."/>
            <person name="Chistoserdova L."/>
        </authorList>
    </citation>
    <scope>NUCLEOTIDE SEQUENCE [LARGE SCALE GENOMIC DNA]</scope>
    <source>
        <strain evidence="2 3">301</strain>
    </source>
</reference>
<dbReference type="KEGG" id="meh:M301_1301"/>
<accession>D7DHZ9</accession>
<dbReference type="Proteomes" id="UP000000383">
    <property type="component" value="Chromosome"/>
</dbReference>
<feature type="signal peptide" evidence="1">
    <location>
        <begin position="1"/>
        <end position="30"/>
    </location>
</feature>
<name>D7DHZ9_METV0</name>
<evidence type="ECO:0008006" key="4">
    <source>
        <dbReference type="Google" id="ProtNLM"/>
    </source>
</evidence>
<dbReference type="EMBL" id="CP002056">
    <property type="protein sequence ID" value="ADI29684.1"/>
    <property type="molecule type" value="Genomic_DNA"/>
</dbReference>
<feature type="chain" id="PRO_5003094664" description="Phosphate-selective porin O and P" evidence="1">
    <location>
        <begin position="31"/>
        <end position="402"/>
    </location>
</feature>
<keyword evidence="1" id="KW-0732">Signal</keyword>
<dbReference type="AlphaFoldDB" id="D7DHZ9"/>
<dbReference type="STRING" id="666681.M301_1301"/>
<evidence type="ECO:0000313" key="2">
    <source>
        <dbReference type="EMBL" id="ADI29684.1"/>
    </source>
</evidence>
<dbReference type="SUPFAM" id="SSF56935">
    <property type="entry name" value="Porins"/>
    <property type="match status" value="1"/>
</dbReference>
<evidence type="ECO:0000313" key="3">
    <source>
        <dbReference type="Proteomes" id="UP000000383"/>
    </source>
</evidence>